<feature type="transmembrane region" description="Helical" evidence="1">
    <location>
        <begin position="157"/>
        <end position="175"/>
    </location>
</feature>
<sequence>MKKRYILAEFLVVFVFLLIPPIFAVKGAYLSEEFSFSVLAEFFIAAILLFQFKIENKCEKKSANEKFILLVNSLKWGALTLGFLMLIFAAVHAFCFAFKISSAQTEILLKNPENFSSWIFLIFTLAAGAFFEEAVYRQFVPETLNSLLKKWKIPVEIFSVVIFALAHRYLGWISVFNAAFCGVVLRLCRIKTASIAPSFSAHFIYNLSLIVFSVLL</sequence>
<dbReference type="GeneID" id="302998438"/>
<keyword evidence="1" id="KW-1133">Transmembrane helix</keyword>
<reference evidence="3 4" key="1">
    <citation type="journal article" date="2011" name="Stand. Genomic Sci.">
        <title>Complete genome sequence of Treponema succinifaciens type strain (6091).</title>
        <authorList>
            <person name="Han C."/>
            <person name="Gronow S."/>
            <person name="Teshima H."/>
            <person name="Lapidus A."/>
            <person name="Nolan M."/>
            <person name="Lucas S."/>
            <person name="Hammon N."/>
            <person name="Deshpande S."/>
            <person name="Cheng J.F."/>
            <person name="Zeytun A."/>
            <person name="Tapia R."/>
            <person name="Goodwin L."/>
            <person name="Pitluck S."/>
            <person name="Liolios K."/>
            <person name="Pagani I."/>
            <person name="Ivanova N."/>
            <person name="Mavromatis K."/>
            <person name="Mikhailova N."/>
            <person name="Huntemann M."/>
            <person name="Pati A."/>
            <person name="Chen A."/>
            <person name="Palaniappan K."/>
            <person name="Land M."/>
            <person name="Hauser L."/>
            <person name="Brambilla E.M."/>
            <person name="Rohde M."/>
            <person name="Goker M."/>
            <person name="Woyke T."/>
            <person name="Bristow J."/>
            <person name="Eisen J.A."/>
            <person name="Markowitz V."/>
            <person name="Hugenholtz P."/>
            <person name="Kyrpides N.C."/>
            <person name="Klenk H.P."/>
            <person name="Detter J.C."/>
        </authorList>
    </citation>
    <scope>NUCLEOTIDE SEQUENCE [LARGE SCALE GENOMIC DNA]</scope>
    <source>
        <strain evidence="4">ATCC 33096 / DSM 2489 / 6091</strain>
    </source>
</reference>
<dbReference type="KEGG" id="tsu:Tresu_1278"/>
<protein>
    <submittedName>
        <fullName evidence="3">Abortive infection protein</fullName>
    </submittedName>
</protein>
<dbReference type="Proteomes" id="UP000006852">
    <property type="component" value="Chromosome"/>
</dbReference>
<evidence type="ECO:0000313" key="3">
    <source>
        <dbReference type="EMBL" id="AEB14186.1"/>
    </source>
</evidence>
<dbReference type="HOGENOM" id="CLU_1277144_0_0_12"/>
<dbReference type="OrthoDB" id="360700at2"/>
<organism evidence="3 4">
    <name type="scientific">Treponema succinifaciens (strain ATCC 33096 / DSM 2489 / 6091)</name>
    <dbReference type="NCBI Taxonomy" id="869209"/>
    <lineage>
        <taxon>Bacteria</taxon>
        <taxon>Pseudomonadati</taxon>
        <taxon>Spirochaetota</taxon>
        <taxon>Spirochaetia</taxon>
        <taxon>Spirochaetales</taxon>
        <taxon>Treponemataceae</taxon>
        <taxon>Treponema</taxon>
    </lineage>
</organism>
<feature type="transmembrane region" description="Helical" evidence="1">
    <location>
        <begin position="195"/>
        <end position="215"/>
    </location>
</feature>
<dbReference type="EMBL" id="CP002631">
    <property type="protein sequence ID" value="AEB14186.1"/>
    <property type="molecule type" value="Genomic_DNA"/>
</dbReference>
<evidence type="ECO:0000259" key="2">
    <source>
        <dbReference type="Pfam" id="PF02517"/>
    </source>
</evidence>
<dbReference type="STRING" id="869209.Tresu_1278"/>
<proteinExistence type="predicted"/>
<keyword evidence="1" id="KW-0472">Membrane</keyword>
<feature type="domain" description="CAAX prenyl protease 2/Lysostaphin resistance protein A-like" evidence="2">
    <location>
        <begin position="116"/>
        <end position="207"/>
    </location>
</feature>
<keyword evidence="1" id="KW-0812">Transmembrane</keyword>
<reference evidence="4" key="2">
    <citation type="submission" date="2011-04" db="EMBL/GenBank/DDBJ databases">
        <title>The complete genome of chromosome of Treponema succinifaciens DSM 2489.</title>
        <authorList>
            <person name="Lucas S."/>
            <person name="Copeland A."/>
            <person name="Lapidus A."/>
            <person name="Bruce D."/>
            <person name="Goodwin L."/>
            <person name="Pitluck S."/>
            <person name="Peters L."/>
            <person name="Kyrpides N."/>
            <person name="Mavromatis K."/>
            <person name="Ivanova N."/>
            <person name="Ovchinnikova G."/>
            <person name="Teshima H."/>
            <person name="Detter J.C."/>
            <person name="Tapia R."/>
            <person name="Han C."/>
            <person name="Land M."/>
            <person name="Hauser L."/>
            <person name="Markowitz V."/>
            <person name="Cheng J.-F."/>
            <person name="Hugenholtz P."/>
            <person name="Woyke T."/>
            <person name="Wu D."/>
            <person name="Gronow S."/>
            <person name="Wellnitz S."/>
            <person name="Brambilla E."/>
            <person name="Klenk H.-P."/>
            <person name="Eisen J.A."/>
        </authorList>
    </citation>
    <scope>NUCLEOTIDE SEQUENCE [LARGE SCALE GENOMIC DNA]</scope>
    <source>
        <strain evidence="4">ATCC 33096 / DSM 2489 / 6091</strain>
    </source>
</reference>
<dbReference type="GO" id="GO:0004175">
    <property type="term" value="F:endopeptidase activity"/>
    <property type="evidence" value="ECO:0007669"/>
    <property type="project" value="UniProtKB-ARBA"/>
</dbReference>
<name>F2NRV0_TRES6</name>
<dbReference type="GO" id="GO:0080120">
    <property type="term" value="P:CAAX-box protein maturation"/>
    <property type="evidence" value="ECO:0007669"/>
    <property type="project" value="UniProtKB-ARBA"/>
</dbReference>
<dbReference type="eggNOG" id="ENOG5030UTD">
    <property type="taxonomic scope" value="Bacteria"/>
</dbReference>
<gene>
    <name evidence="3" type="ordered locus">Tresu_1278</name>
</gene>
<feature type="transmembrane region" description="Helical" evidence="1">
    <location>
        <begin position="73"/>
        <end position="100"/>
    </location>
</feature>
<keyword evidence="4" id="KW-1185">Reference proteome</keyword>
<accession>F2NRV0</accession>
<evidence type="ECO:0000256" key="1">
    <source>
        <dbReference type="SAM" id="Phobius"/>
    </source>
</evidence>
<dbReference type="RefSeq" id="WP_013701473.1">
    <property type="nucleotide sequence ID" value="NC_015385.1"/>
</dbReference>
<dbReference type="Pfam" id="PF02517">
    <property type="entry name" value="Rce1-like"/>
    <property type="match status" value="1"/>
</dbReference>
<dbReference type="InterPro" id="IPR003675">
    <property type="entry name" value="Rce1/LyrA-like_dom"/>
</dbReference>
<feature type="transmembrane region" description="Helical" evidence="1">
    <location>
        <begin position="115"/>
        <end position="136"/>
    </location>
</feature>
<dbReference type="AlphaFoldDB" id="F2NRV0"/>
<evidence type="ECO:0000313" key="4">
    <source>
        <dbReference type="Proteomes" id="UP000006852"/>
    </source>
</evidence>